<dbReference type="GeneID" id="54469943"/>
<accession>A0A6A6YEB0</accession>
<dbReference type="AlphaFoldDB" id="A0A6A6YEB0"/>
<dbReference type="RefSeq" id="XP_033573298.1">
    <property type="nucleotide sequence ID" value="XM_033729050.1"/>
</dbReference>
<feature type="region of interest" description="Disordered" evidence="1">
    <location>
        <begin position="1"/>
        <end position="51"/>
    </location>
</feature>
<name>A0A6A6YEB0_9PEZI</name>
<feature type="domain" description="DUF3295" evidence="2">
    <location>
        <begin position="3"/>
        <end position="95"/>
    </location>
</feature>
<organism evidence="3">
    <name type="scientific">Mytilinidion resinicola</name>
    <dbReference type="NCBI Taxonomy" id="574789"/>
    <lineage>
        <taxon>Eukaryota</taxon>
        <taxon>Fungi</taxon>
        <taxon>Dikarya</taxon>
        <taxon>Ascomycota</taxon>
        <taxon>Pezizomycotina</taxon>
        <taxon>Dothideomycetes</taxon>
        <taxon>Pleosporomycetidae</taxon>
        <taxon>Mytilinidiales</taxon>
        <taxon>Mytilinidiaceae</taxon>
        <taxon>Mytilinidion</taxon>
    </lineage>
</organism>
<reference evidence="3 5" key="1">
    <citation type="journal article" date="2020" name="Stud. Mycol.">
        <title>101 Dothideomycetes genomes: a test case for predicting lifestyles and emergence of pathogens.</title>
        <authorList>
            <person name="Haridas S."/>
            <person name="Albert R."/>
            <person name="Binder M."/>
            <person name="Bloem J."/>
            <person name="Labutti K."/>
            <person name="Salamov A."/>
            <person name="Andreopoulos B."/>
            <person name="Baker S."/>
            <person name="Barry K."/>
            <person name="Bills G."/>
            <person name="Bluhm B."/>
            <person name="Cannon C."/>
            <person name="Castanera R."/>
            <person name="Culley D."/>
            <person name="Daum C."/>
            <person name="Ezra D."/>
            <person name="Gonzalez J."/>
            <person name="Henrissat B."/>
            <person name="Kuo A."/>
            <person name="Liang C."/>
            <person name="Lipzen A."/>
            <person name="Lutzoni F."/>
            <person name="Magnuson J."/>
            <person name="Mondo S."/>
            <person name="Nolan M."/>
            <person name="Ohm R."/>
            <person name="Pangilinan J."/>
            <person name="Park H.-J."/>
            <person name="Ramirez L."/>
            <person name="Alfaro M."/>
            <person name="Sun H."/>
            <person name="Tritt A."/>
            <person name="Yoshinaga Y."/>
            <person name="Zwiers L.-H."/>
            <person name="Turgeon B."/>
            <person name="Goodwin S."/>
            <person name="Spatafora J."/>
            <person name="Crous P."/>
            <person name="Grigoriev I."/>
        </authorList>
    </citation>
    <scope>NUCLEOTIDE SEQUENCE</scope>
    <source>
        <strain evidence="3 5">CBS 304.34</strain>
    </source>
</reference>
<dbReference type="InterPro" id="IPR021711">
    <property type="entry name" value="DUF3295"/>
</dbReference>
<proteinExistence type="predicted"/>
<dbReference type="EMBL" id="MU003707">
    <property type="protein sequence ID" value="KAF2806334.1"/>
    <property type="molecule type" value="Genomic_DNA"/>
</dbReference>
<keyword evidence="4" id="KW-1185">Reference proteome</keyword>
<dbReference type="Proteomes" id="UP000504636">
    <property type="component" value="Unplaced"/>
</dbReference>
<evidence type="ECO:0000313" key="3">
    <source>
        <dbReference type="EMBL" id="KAF2806334.1"/>
    </source>
</evidence>
<evidence type="ECO:0000256" key="1">
    <source>
        <dbReference type="SAM" id="MobiDB-lite"/>
    </source>
</evidence>
<gene>
    <name evidence="3 5" type="ORF">BDZ99DRAFT_93729</name>
</gene>
<dbReference type="OrthoDB" id="5054775at2759"/>
<evidence type="ECO:0000313" key="5">
    <source>
        <dbReference type="RefSeq" id="XP_033573298.1"/>
    </source>
</evidence>
<reference evidence="5" key="2">
    <citation type="submission" date="2020-04" db="EMBL/GenBank/DDBJ databases">
        <authorList>
            <consortium name="NCBI Genome Project"/>
        </authorList>
    </citation>
    <scope>NUCLEOTIDE SEQUENCE</scope>
    <source>
        <strain evidence="5">CBS 304.34</strain>
    </source>
</reference>
<sequence>MKFERASTSPNFTRPSLLTKLLHHDNAQSNTTETPNGLSTSNSPQEDSGLEMRLEGYKPMDIPPQASSPRTARRGMLQTELTESLKMGLLVERKATWSVRARLQTPETKLQAMTENAIEGANLYNLPGYHQKGW</sequence>
<protein>
    <recommendedName>
        <fullName evidence="2">DUF3295 domain-containing protein</fullName>
    </recommendedName>
</protein>
<dbReference type="Pfam" id="PF11702">
    <property type="entry name" value="DUF3295"/>
    <property type="match status" value="1"/>
</dbReference>
<evidence type="ECO:0000259" key="2">
    <source>
        <dbReference type="Pfam" id="PF11702"/>
    </source>
</evidence>
<feature type="compositionally biased region" description="Polar residues" evidence="1">
    <location>
        <begin position="1"/>
        <end position="16"/>
    </location>
</feature>
<feature type="compositionally biased region" description="Polar residues" evidence="1">
    <location>
        <begin position="27"/>
        <end position="46"/>
    </location>
</feature>
<reference evidence="5" key="3">
    <citation type="submission" date="2025-04" db="UniProtKB">
        <authorList>
            <consortium name="RefSeq"/>
        </authorList>
    </citation>
    <scope>IDENTIFICATION</scope>
    <source>
        <strain evidence="5">CBS 304.34</strain>
    </source>
</reference>
<evidence type="ECO:0000313" key="4">
    <source>
        <dbReference type="Proteomes" id="UP000504636"/>
    </source>
</evidence>